<dbReference type="SUPFAM" id="SSF52540">
    <property type="entry name" value="P-loop containing nucleoside triphosphate hydrolases"/>
    <property type="match status" value="1"/>
</dbReference>
<gene>
    <name evidence="1" type="ORF">D1825_15465</name>
</gene>
<dbReference type="EMBL" id="QWKP01000218">
    <property type="protein sequence ID" value="RHA37989.1"/>
    <property type="molecule type" value="Genomic_DNA"/>
</dbReference>
<name>A0A413RI64_9CELL</name>
<proteinExistence type="predicted"/>
<accession>A0A413RI64</accession>
<dbReference type="InterPro" id="IPR027417">
    <property type="entry name" value="P-loop_NTPase"/>
</dbReference>
<evidence type="ECO:0000313" key="1">
    <source>
        <dbReference type="EMBL" id="RHA37989.1"/>
    </source>
</evidence>
<comment type="caution">
    <text evidence="1">The sequence shown here is derived from an EMBL/GenBank/DDBJ whole genome shotgun (WGS) entry which is preliminary data.</text>
</comment>
<dbReference type="RefSeq" id="WP_118768313.1">
    <property type="nucleotide sequence ID" value="NZ_QWKP01000218.1"/>
</dbReference>
<reference evidence="1 2" key="1">
    <citation type="submission" date="2018-08" db="EMBL/GenBank/DDBJ databases">
        <title>Cellulomonas rhizosphaerae sp. nov., a novel actinomycete isolated from soil.</title>
        <authorList>
            <person name="Tian Y."/>
        </authorList>
    </citation>
    <scope>NUCLEOTIDE SEQUENCE [LARGE SCALE GENOMIC DNA]</scope>
    <source>
        <strain evidence="1 2">NEAU-TCZ24</strain>
    </source>
</reference>
<keyword evidence="2" id="KW-1185">Reference proteome</keyword>
<dbReference type="OrthoDB" id="3252838at2"/>
<protein>
    <submittedName>
        <fullName evidence="1">Pilus assembly protein FlpE</fullName>
    </submittedName>
</protein>
<dbReference type="Gene3D" id="3.40.50.300">
    <property type="entry name" value="P-loop containing nucleotide triphosphate hydrolases"/>
    <property type="match status" value="1"/>
</dbReference>
<organism evidence="1 2">
    <name type="scientific">Cellulomonas rhizosphaerae</name>
    <dbReference type="NCBI Taxonomy" id="2293719"/>
    <lineage>
        <taxon>Bacteria</taxon>
        <taxon>Bacillati</taxon>
        <taxon>Actinomycetota</taxon>
        <taxon>Actinomycetes</taxon>
        <taxon>Micrococcales</taxon>
        <taxon>Cellulomonadaceae</taxon>
        <taxon>Cellulomonas</taxon>
    </lineage>
</organism>
<dbReference type="AlphaFoldDB" id="A0A413RI64"/>
<evidence type="ECO:0000313" key="2">
    <source>
        <dbReference type="Proteomes" id="UP000283374"/>
    </source>
</evidence>
<sequence length="247" mass="24895">MDVVEWPVRAAQPAPPRRPAARVVGVLGARGGVGASVLAAGLAQRLSRETAAALVSLDRGSVGLDLLLGTERVPGGRWPDLAGARGEVQGVDVVELLPRWGSCAVLGASSSGAGVPDDDVVRDVLRGLGAVLGAVVLDLDRGEVLAGRSVPCDVVVVVVPRDLAAVAGALALLARLPGVPVVLVVRGPAPGGMGVAEVGRALGLPVAVSWRDDARVASSIEHGGLRVAGRTARVVSAVLRAVDRPAR</sequence>
<dbReference type="Proteomes" id="UP000283374">
    <property type="component" value="Unassembled WGS sequence"/>
</dbReference>